<evidence type="ECO:0000256" key="3">
    <source>
        <dbReference type="ARBA" id="ARBA00023163"/>
    </source>
</evidence>
<keyword evidence="1" id="KW-0805">Transcription regulation</keyword>
<dbReference type="Pfam" id="PF00392">
    <property type="entry name" value="GntR"/>
    <property type="match status" value="1"/>
</dbReference>
<dbReference type="CDD" id="cd07377">
    <property type="entry name" value="WHTH_GntR"/>
    <property type="match status" value="1"/>
</dbReference>
<dbReference type="SUPFAM" id="SSF48008">
    <property type="entry name" value="GntR ligand-binding domain-like"/>
    <property type="match status" value="1"/>
</dbReference>
<keyword evidence="6" id="KW-1185">Reference proteome</keyword>
<dbReference type="InterPro" id="IPR011711">
    <property type="entry name" value="GntR_C"/>
</dbReference>
<dbReference type="SUPFAM" id="SSF46785">
    <property type="entry name" value="Winged helix' DNA-binding domain"/>
    <property type="match status" value="1"/>
</dbReference>
<accession>A0A3M0IC79</accession>
<evidence type="ECO:0000313" key="6">
    <source>
        <dbReference type="Proteomes" id="UP000270471"/>
    </source>
</evidence>
<dbReference type="Proteomes" id="UP000270471">
    <property type="component" value="Unassembled WGS sequence"/>
</dbReference>
<dbReference type="InterPro" id="IPR000524">
    <property type="entry name" value="Tscrpt_reg_HTH_GntR"/>
</dbReference>
<dbReference type="Gene3D" id="1.20.120.530">
    <property type="entry name" value="GntR ligand-binding domain-like"/>
    <property type="match status" value="1"/>
</dbReference>
<evidence type="ECO:0000313" key="5">
    <source>
        <dbReference type="EMBL" id="RMB85978.1"/>
    </source>
</evidence>
<dbReference type="SMART" id="SM00895">
    <property type="entry name" value="FCD"/>
    <property type="match status" value="1"/>
</dbReference>
<dbReference type="OrthoDB" id="4535513at2"/>
<sequence>MSSVSAGICHRPKPSPMSQFRSIRVLIGGDVCLFVSGAREPVRGLRRPVSAGTPPQRVGNRCNLRGALSPTSNVRHWTQVFWRPSRVSAGNNQVSKERAMGEADGTAFKPEALTRRDASGQIAKQLREAIVRGQWKPGDRLPTEQELATIFDVARGTAREALKHLVASGMVSSARGSGGGTYVVVPAAEDVASRLSEAIMLWFRAGDVSVGEVDEARMALEMQCVALAAERRTEADLEAMTATLARAQDPGIDMTAWLAADLEFHTAITRAAGNRILELAMTSVHLVRPLTNTVFVDLLDRGLIQAQHTAIFEAIRDQDPARARARLLDHVSHLAEVRAQALADRAADEVPISSLLSPGGTTDT</sequence>
<reference evidence="5 6" key="1">
    <citation type="submission" date="2017-11" db="EMBL/GenBank/DDBJ databases">
        <title>Draft genome of actinobacteria isolated from guarana (Paullinia cupana (Mart.) Ducke.</title>
        <authorList>
            <person name="Siqueira K.A."/>
            <person name="Liotti R.G."/>
            <person name="Mendes T.A.O."/>
            <person name="Soares M.A."/>
        </authorList>
    </citation>
    <scope>NUCLEOTIDE SEQUENCE [LARGE SCALE GENOMIC DNA]</scope>
    <source>
        <strain evidence="5 6">193</strain>
    </source>
</reference>
<dbReference type="SMART" id="SM00345">
    <property type="entry name" value="HTH_GNTR"/>
    <property type="match status" value="1"/>
</dbReference>
<feature type="domain" description="HTH gntR-type" evidence="4">
    <location>
        <begin position="116"/>
        <end position="186"/>
    </location>
</feature>
<dbReference type="EMBL" id="PENI01000005">
    <property type="protein sequence ID" value="RMB85978.1"/>
    <property type="molecule type" value="Genomic_DNA"/>
</dbReference>
<dbReference type="InterPro" id="IPR036390">
    <property type="entry name" value="WH_DNA-bd_sf"/>
</dbReference>
<keyword evidence="3" id="KW-0804">Transcription</keyword>
<dbReference type="GO" id="GO:0003700">
    <property type="term" value="F:DNA-binding transcription factor activity"/>
    <property type="evidence" value="ECO:0007669"/>
    <property type="project" value="InterPro"/>
</dbReference>
<dbReference type="InterPro" id="IPR008920">
    <property type="entry name" value="TF_FadR/GntR_C"/>
</dbReference>
<dbReference type="GO" id="GO:0003677">
    <property type="term" value="F:DNA binding"/>
    <property type="evidence" value="ECO:0007669"/>
    <property type="project" value="UniProtKB-KW"/>
</dbReference>
<dbReference type="Gene3D" id="1.10.10.10">
    <property type="entry name" value="Winged helix-like DNA-binding domain superfamily/Winged helix DNA-binding domain"/>
    <property type="match status" value="1"/>
</dbReference>
<organism evidence="5 6">
    <name type="scientific">Streptomyces shenzhenensis</name>
    <dbReference type="NCBI Taxonomy" id="943815"/>
    <lineage>
        <taxon>Bacteria</taxon>
        <taxon>Bacillati</taxon>
        <taxon>Actinomycetota</taxon>
        <taxon>Actinomycetes</taxon>
        <taxon>Kitasatosporales</taxon>
        <taxon>Streptomycetaceae</taxon>
        <taxon>Streptomyces</taxon>
    </lineage>
</organism>
<evidence type="ECO:0000259" key="4">
    <source>
        <dbReference type="PROSITE" id="PS50949"/>
    </source>
</evidence>
<dbReference type="PROSITE" id="PS50949">
    <property type="entry name" value="HTH_GNTR"/>
    <property type="match status" value="1"/>
</dbReference>
<comment type="caution">
    <text evidence="5">The sequence shown here is derived from an EMBL/GenBank/DDBJ whole genome shotgun (WGS) entry which is preliminary data.</text>
</comment>
<protein>
    <recommendedName>
        <fullName evidence="4">HTH gntR-type domain-containing protein</fullName>
    </recommendedName>
</protein>
<evidence type="ECO:0000256" key="1">
    <source>
        <dbReference type="ARBA" id="ARBA00023015"/>
    </source>
</evidence>
<dbReference type="PANTHER" id="PTHR43537">
    <property type="entry name" value="TRANSCRIPTIONAL REGULATOR, GNTR FAMILY"/>
    <property type="match status" value="1"/>
</dbReference>
<proteinExistence type="predicted"/>
<dbReference type="Pfam" id="PF07729">
    <property type="entry name" value="FCD"/>
    <property type="match status" value="1"/>
</dbReference>
<dbReference type="PRINTS" id="PR00035">
    <property type="entry name" value="HTHGNTR"/>
</dbReference>
<keyword evidence="2" id="KW-0238">DNA-binding</keyword>
<dbReference type="InterPro" id="IPR036388">
    <property type="entry name" value="WH-like_DNA-bd_sf"/>
</dbReference>
<dbReference type="PANTHER" id="PTHR43537:SF5">
    <property type="entry name" value="UXU OPERON TRANSCRIPTIONAL REGULATOR"/>
    <property type="match status" value="1"/>
</dbReference>
<evidence type="ECO:0000256" key="2">
    <source>
        <dbReference type="ARBA" id="ARBA00023125"/>
    </source>
</evidence>
<gene>
    <name evidence="5" type="ORF">CTZ28_10765</name>
</gene>
<name>A0A3M0IC79_9ACTN</name>
<dbReference type="AlphaFoldDB" id="A0A3M0IC79"/>